<keyword evidence="5" id="KW-0809">Transit peptide</keyword>
<feature type="domain" description="Tryptophan synthase beta chain-like PALP" evidence="7">
    <location>
        <begin position="9"/>
        <end position="304"/>
    </location>
</feature>
<dbReference type="EMBL" id="JAAGOX010000055">
    <property type="protein sequence ID" value="NDW47485.1"/>
    <property type="molecule type" value="Genomic_DNA"/>
</dbReference>
<evidence type="ECO:0000256" key="4">
    <source>
        <dbReference type="ARBA" id="ARBA00022898"/>
    </source>
</evidence>
<sequence>MRIARDLADAVGHTPLIRLRRVSEMTGCEILGKAEFMNPGQSVKDRAALFIIKDAIARGELKPGGTIVEGTAGNTGIGLALVGASMGFKTVIVIPETQSEEKKDMLRLAGAELVQVPAAPYRNPNNFVHYSRRLAEELNKSLPNGAVWANQFDNIANKQAHVETTGPEIWEQTGGKVDGFICAVGSGGTLAGVAEALQPKGVKIGLADPMGAALYSFYTTGELAMEGGSITEGIGQVRITKNLEGFKPDFACQVPDAEALPYIFDLLRQEGLVMGGSTAINIAGAVRMAREMGPGHTIVTMLCDYGTRYQSKLFNPDFLREKNLPVPDWMTRAPSSIPGVFEDV</sequence>
<dbReference type="InterPro" id="IPR050214">
    <property type="entry name" value="Cys_Synth/Cystath_Beta-Synth"/>
</dbReference>
<dbReference type="Gene3D" id="3.40.50.1100">
    <property type="match status" value="2"/>
</dbReference>
<evidence type="ECO:0000256" key="5">
    <source>
        <dbReference type="ARBA" id="ARBA00022946"/>
    </source>
</evidence>
<dbReference type="GO" id="GO:0006535">
    <property type="term" value="P:cysteine biosynthetic process from serine"/>
    <property type="evidence" value="ECO:0007669"/>
    <property type="project" value="InterPro"/>
</dbReference>
<comment type="cofactor">
    <cofactor evidence="1">
        <name>pyridoxal 5'-phosphate</name>
        <dbReference type="ChEBI" id="CHEBI:597326"/>
    </cofactor>
</comment>
<keyword evidence="4" id="KW-0663">Pyridoxal phosphate</keyword>
<gene>
    <name evidence="8" type="ORF">G0P99_21285</name>
</gene>
<accession>A0A6B2P018</accession>
<evidence type="ECO:0000259" key="7">
    <source>
        <dbReference type="Pfam" id="PF00291"/>
    </source>
</evidence>
<dbReference type="PANTHER" id="PTHR10314">
    <property type="entry name" value="CYSTATHIONINE BETA-SYNTHASE"/>
    <property type="match status" value="1"/>
</dbReference>
<evidence type="ECO:0000256" key="2">
    <source>
        <dbReference type="ARBA" id="ARBA00022605"/>
    </source>
</evidence>
<keyword evidence="2" id="KW-0028">Amino-acid biosynthesis</keyword>
<dbReference type="InterPro" id="IPR036052">
    <property type="entry name" value="TrpB-like_PALP_sf"/>
</dbReference>
<dbReference type="SUPFAM" id="SSF53686">
    <property type="entry name" value="Tryptophan synthase beta subunit-like PLP-dependent enzymes"/>
    <property type="match status" value="1"/>
</dbReference>
<dbReference type="InterPro" id="IPR001926">
    <property type="entry name" value="TrpB-like_PALP"/>
</dbReference>
<dbReference type="NCBIfam" id="NF007989">
    <property type="entry name" value="PRK10717.1"/>
    <property type="match status" value="1"/>
</dbReference>
<dbReference type="Pfam" id="PF00291">
    <property type="entry name" value="PALP"/>
    <property type="match status" value="1"/>
</dbReference>
<dbReference type="CDD" id="cd01561">
    <property type="entry name" value="CBS_like"/>
    <property type="match status" value="1"/>
</dbReference>
<dbReference type="FunFam" id="3.40.50.1100:FF:000011">
    <property type="entry name" value="Cysteine synthase (o-acetylserine)"/>
    <property type="match status" value="1"/>
</dbReference>
<proteinExistence type="predicted"/>
<keyword evidence="3" id="KW-0808">Transferase</keyword>
<dbReference type="AlphaFoldDB" id="A0A6B2P018"/>
<evidence type="ECO:0000256" key="6">
    <source>
        <dbReference type="ARBA" id="ARBA00029440"/>
    </source>
</evidence>
<dbReference type="GO" id="GO:0016765">
    <property type="term" value="F:transferase activity, transferring alkyl or aryl (other than methyl) groups"/>
    <property type="evidence" value="ECO:0007669"/>
    <property type="project" value="UniProtKB-ARBA"/>
</dbReference>
<dbReference type="InterPro" id="IPR001216">
    <property type="entry name" value="P-phosphate_BS"/>
</dbReference>
<evidence type="ECO:0000256" key="1">
    <source>
        <dbReference type="ARBA" id="ARBA00001933"/>
    </source>
</evidence>
<reference evidence="8" key="1">
    <citation type="submission" date="2020-02" db="EMBL/GenBank/DDBJ databases">
        <title>Delineation of the pyrene-degrading pathway in Roseobacter clade bacteria by genomic analysis.</title>
        <authorList>
            <person name="Zhou H."/>
            <person name="Wang H."/>
        </authorList>
    </citation>
    <scope>NUCLEOTIDE SEQUENCE</scope>
    <source>
        <strain evidence="8">PrR005</strain>
    </source>
</reference>
<dbReference type="PROSITE" id="PS00901">
    <property type="entry name" value="CYS_SYNTHASE"/>
    <property type="match status" value="1"/>
</dbReference>
<evidence type="ECO:0000256" key="3">
    <source>
        <dbReference type="ARBA" id="ARBA00022679"/>
    </source>
</evidence>
<evidence type="ECO:0000313" key="8">
    <source>
        <dbReference type="EMBL" id="NDW47485.1"/>
    </source>
</evidence>
<protein>
    <submittedName>
        <fullName evidence="8">Cysteine synthase A</fullName>
    </submittedName>
</protein>
<comment type="pathway">
    <text evidence="6">Amino-acid biosynthesis.</text>
</comment>
<name>A0A6B2P018_9RHOB</name>
<dbReference type="RefSeq" id="WP_164132503.1">
    <property type="nucleotide sequence ID" value="NZ_JAAGOX010000055.1"/>
</dbReference>
<organism evidence="8">
    <name type="scientific">Ruegeria sp. PrR005</name>
    <dbReference type="NCBI Taxonomy" id="2706882"/>
    <lineage>
        <taxon>Bacteria</taxon>
        <taxon>Pseudomonadati</taxon>
        <taxon>Pseudomonadota</taxon>
        <taxon>Alphaproteobacteria</taxon>
        <taxon>Rhodobacterales</taxon>
        <taxon>Roseobacteraceae</taxon>
        <taxon>Ruegeria</taxon>
    </lineage>
</organism>
<comment type="caution">
    <text evidence="8">The sequence shown here is derived from an EMBL/GenBank/DDBJ whole genome shotgun (WGS) entry which is preliminary data.</text>
</comment>